<dbReference type="RefSeq" id="WP_184008607.1">
    <property type="nucleotide sequence ID" value="NZ_JACIJS010000002.1"/>
</dbReference>
<organism evidence="2 3">
    <name type="scientific">Rubricella aquisinus</name>
    <dbReference type="NCBI Taxonomy" id="2028108"/>
    <lineage>
        <taxon>Bacteria</taxon>
        <taxon>Pseudomonadati</taxon>
        <taxon>Pseudomonadota</taxon>
        <taxon>Alphaproteobacteria</taxon>
        <taxon>Rhodobacterales</taxon>
        <taxon>Paracoccaceae</taxon>
        <taxon>Rubricella</taxon>
    </lineage>
</organism>
<proteinExistence type="predicted"/>
<dbReference type="PANTHER" id="PTHR34595:SF7">
    <property type="entry name" value="SLL1039 PROTEIN"/>
    <property type="match status" value="1"/>
</dbReference>
<dbReference type="InterPro" id="IPR007296">
    <property type="entry name" value="DUF403"/>
</dbReference>
<sequence length="327" mass="36363">MLSRTANGLYWMSRYVERAENIARLIDAGRRMDALPDAGVNGNSEWASIVIASGCSTTFPHELEEATRENVVHHLIFDHENPSSVYSSFAAARENARAMRIAVTTEVWDAINETWATMRSLTPSAADRGQLSGLLDWIKQRGFLIRGAAGASMLRGPGYSFVEIGKYVERADATARLVDVKYNVLLPEDQSVGGGLDYMQWQQILRAANSLRAFRWVYREAVTARTLVDFLILNKVSPRSVAHCYCEIVEGLEDLDPRTTDQLRVLNRARRMRDDILETSVDDVLGQGLHEWLTATIVDTNMFAGELAAAFGFLGPLESQSQSQSAS</sequence>
<comment type="caution">
    <text evidence="2">The sequence shown here is derived from an EMBL/GenBank/DDBJ whole genome shotgun (WGS) entry which is preliminary data.</text>
</comment>
<dbReference type="Pfam" id="PF04168">
    <property type="entry name" value="Alpha-E"/>
    <property type="match status" value="1"/>
</dbReference>
<evidence type="ECO:0000259" key="1">
    <source>
        <dbReference type="Pfam" id="PF04168"/>
    </source>
</evidence>
<dbReference type="AlphaFoldDB" id="A0A840WYF7"/>
<accession>A0A840WYF7</accession>
<dbReference type="Proteomes" id="UP000553766">
    <property type="component" value="Unassembled WGS sequence"/>
</dbReference>
<evidence type="ECO:0000313" key="3">
    <source>
        <dbReference type="Proteomes" id="UP000553766"/>
    </source>
</evidence>
<name>A0A840WYF7_9RHOB</name>
<gene>
    <name evidence="2" type="ORF">FHS89_000712</name>
</gene>
<dbReference type="PANTHER" id="PTHR34595">
    <property type="entry name" value="BLR5612 PROTEIN"/>
    <property type="match status" value="1"/>
</dbReference>
<evidence type="ECO:0000313" key="2">
    <source>
        <dbReference type="EMBL" id="MBB5514706.1"/>
    </source>
</evidence>
<keyword evidence="3" id="KW-1185">Reference proteome</keyword>
<protein>
    <submittedName>
        <fullName evidence="2">Putative alpha-E superfamily protein</fullName>
    </submittedName>
</protein>
<dbReference type="EMBL" id="JACIJS010000002">
    <property type="protein sequence ID" value="MBB5514706.1"/>
    <property type="molecule type" value="Genomic_DNA"/>
</dbReference>
<feature type="domain" description="DUF403" evidence="1">
    <location>
        <begin position="1"/>
        <end position="311"/>
    </location>
</feature>
<dbReference type="InterPro" id="IPR051680">
    <property type="entry name" value="ATP-dep_Glu-Cys_Ligase-2"/>
</dbReference>
<reference evidence="2 3" key="1">
    <citation type="submission" date="2020-08" db="EMBL/GenBank/DDBJ databases">
        <title>Genomic Encyclopedia of Type Strains, Phase IV (KMG-IV): sequencing the most valuable type-strain genomes for metagenomic binning, comparative biology and taxonomic classification.</title>
        <authorList>
            <person name="Goeker M."/>
        </authorList>
    </citation>
    <scope>NUCLEOTIDE SEQUENCE [LARGE SCALE GENOMIC DNA]</scope>
    <source>
        <strain evidence="2 3">DSM 103377</strain>
    </source>
</reference>